<dbReference type="SUPFAM" id="SSF56436">
    <property type="entry name" value="C-type lectin-like"/>
    <property type="match status" value="2"/>
</dbReference>
<dbReference type="PROSITE" id="PS50041">
    <property type="entry name" value="C_TYPE_LECTIN_2"/>
    <property type="match status" value="2"/>
</dbReference>
<sequence length="731" mass="76870">MQPQILLSVLVILLQIFEFNSLPALVVNGQSKTIKITSKNMTAMRGIKIKAKITLECSPIEDEGKGSSSSKESDSSKDSSSSKQSASSEESSAEHCSSDEGQSPVTKEPPTTKASSSATDEPCDEDATNEHPTTKASSSATDEPCDEDATNEHPTTKEPPTTKASSSATDEPCDEDATNEHPTTKASSSATDEPCDEDATNEHPTTKEPPTTKASSSATDEPCDEDATNEHPTTKASSTKKPPTTKASSSATDEPCDEDATNEHPTTKASSTKKPPTTKASSSATDEPCDEEKATKDPITSNASSSATEATSQASSSVTEEPCNGETSTSPSCAFVCSGFGWTIYNGNCYKVVEGLMNQSQAVAACNAEDSKAQLVSIADEAENRLLGRIIAQPLARSLLTYQLSSAIFNTFWIGLRRVRVGNLYQSTWANGSPATFGNVPEITTAATTTGTKNQYPWAEGQPSGTNKYTDPTGANEECVHMLNANGQWNDARCAIQMTGAICKKVAQAVGSGGAVGSQAAVTPVGTGQIRVQSAGSSAAPSQASSSSFDLCNPSVSVCGGFGWTIFNGKCYKVVEGLMNQSQAVAACNAEDSKAQLVSIADEAENRLLGRIIAQPLARSLLTYQLSSAIFNTFWIGLRRVRVGNLYQSTWANGSPATFGNVPEITTAATTTGTKNQYPWAEGQPSGTNKYTDPTGANEECVHMLNANGQWNDARCAIQMTGAICQKAAQF</sequence>
<keyword evidence="3" id="KW-0732">Signal</keyword>
<evidence type="ECO:0000256" key="3">
    <source>
        <dbReference type="SAM" id="SignalP"/>
    </source>
</evidence>
<feature type="region of interest" description="Disordered" evidence="2">
    <location>
        <begin position="60"/>
        <end position="328"/>
    </location>
</feature>
<evidence type="ECO:0000256" key="1">
    <source>
        <dbReference type="ARBA" id="ARBA00023157"/>
    </source>
</evidence>
<dbReference type="InterPro" id="IPR016187">
    <property type="entry name" value="CTDL_fold"/>
</dbReference>
<evidence type="ECO:0000313" key="5">
    <source>
        <dbReference type="EMBL" id="KAL3124591.1"/>
    </source>
</evidence>
<evidence type="ECO:0000313" key="6">
    <source>
        <dbReference type="Proteomes" id="UP001620626"/>
    </source>
</evidence>
<comment type="caution">
    <text evidence="5">The sequence shown here is derived from an EMBL/GenBank/DDBJ whole genome shotgun (WGS) entry which is preliminary data.</text>
</comment>
<dbReference type="Proteomes" id="UP001620626">
    <property type="component" value="Unassembled WGS sequence"/>
</dbReference>
<proteinExistence type="predicted"/>
<dbReference type="Pfam" id="PF00059">
    <property type="entry name" value="Lectin_C"/>
    <property type="match status" value="2"/>
</dbReference>
<dbReference type="SMART" id="SM00034">
    <property type="entry name" value="CLECT"/>
    <property type="match status" value="2"/>
</dbReference>
<feature type="chain" id="PRO_5044892194" description="C-type lectin domain-containing protein" evidence="3">
    <location>
        <begin position="22"/>
        <end position="731"/>
    </location>
</feature>
<feature type="domain" description="C-type lectin" evidence="4">
    <location>
        <begin position="567"/>
        <end position="716"/>
    </location>
</feature>
<dbReference type="EMBL" id="JBICBT010000066">
    <property type="protein sequence ID" value="KAL3124591.1"/>
    <property type="molecule type" value="Genomic_DNA"/>
</dbReference>
<feature type="compositionally biased region" description="Low complexity" evidence="2">
    <location>
        <begin position="300"/>
        <end position="321"/>
    </location>
</feature>
<dbReference type="Gene3D" id="3.10.100.10">
    <property type="entry name" value="Mannose-Binding Protein A, subunit A"/>
    <property type="match status" value="2"/>
</dbReference>
<feature type="domain" description="C-type lectin" evidence="4">
    <location>
        <begin position="345"/>
        <end position="494"/>
    </location>
</feature>
<protein>
    <recommendedName>
        <fullName evidence="4">C-type lectin domain-containing protein</fullName>
    </recommendedName>
</protein>
<evidence type="ECO:0000256" key="2">
    <source>
        <dbReference type="SAM" id="MobiDB-lite"/>
    </source>
</evidence>
<feature type="compositionally biased region" description="Low complexity" evidence="2">
    <location>
        <begin position="234"/>
        <end position="252"/>
    </location>
</feature>
<dbReference type="PROSITE" id="PS00615">
    <property type="entry name" value="C_TYPE_LECTIN_1"/>
    <property type="match status" value="2"/>
</dbReference>
<keyword evidence="6" id="KW-1185">Reference proteome</keyword>
<gene>
    <name evidence="5" type="ORF">niasHT_010432</name>
</gene>
<accession>A0ABD2MAQ8</accession>
<reference evidence="5 6" key="1">
    <citation type="submission" date="2024-10" db="EMBL/GenBank/DDBJ databases">
        <authorList>
            <person name="Kim D."/>
        </authorList>
    </citation>
    <scope>NUCLEOTIDE SEQUENCE [LARGE SCALE GENOMIC DNA]</scope>
    <source>
        <strain evidence="5">BH-2024</strain>
    </source>
</reference>
<dbReference type="InterPro" id="IPR018378">
    <property type="entry name" value="C-type_lectin_CS"/>
</dbReference>
<keyword evidence="1" id="KW-1015">Disulfide bond</keyword>
<dbReference type="PANTHER" id="PTHR22803">
    <property type="entry name" value="MANNOSE, PHOSPHOLIPASE, LECTIN RECEPTOR RELATED"/>
    <property type="match status" value="1"/>
</dbReference>
<feature type="compositionally biased region" description="Low complexity" evidence="2">
    <location>
        <begin position="78"/>
        <end position="90"/>
    </location>
</feature>
<dbReference type="CDD" id="cd00037">
    <property type="entry name" value="CLECT"/>
    <property type="match status" value="2"/>
</dbReference>
<feature type="compositionally biased region" description="Low complexity" evidence="2">
    <location>
        <begin position="267"/>
        <end position="285"/>
    </location>
</feature>
<name>A0ABD2MAQ8_9BILA</name>
<dbReference type="AlphaFoldDB" id="A0ABD2MAQ8"/>
<dbReference type="InterPro" id="IPR001304">
    <property type="entry name" value="C-type_lectin-like"/>
</dbReference>
<evidence type="ECO:0000259" key="4">
    <source>
        <dbReference type="PROSITE" id="PS50041"/>
    </source>
</evidence>
<dbReference type="InterPro" id="IPR050111">
    <property type="entry name" value="C-type_lectin/snaclec_domain"/>
</dbReference>
<organism evidence="5 6">
    <name type="scientific">Heterodera trifolii</name>
    <dbReference type="NCBI Taxonomy" id="157864"/>
    <lineage>
        <taxon>Eukaryota</taxon>
        <taxon>Metazoa</taxon>
        <taxon>Ecdysozoa</taxon>
        <taxon>Nematoda</taxon>
        <taxon>Chromadorea</taxon>
        <taxon>Rhabditida</taxon>
        <taxon>Tylenchina</taxon>
        <taxon>Tylenchomorpha</taxon>
        <taxon>Tylenchoidea</taxon>
        <taxon>Heteroderidae</taxon>
        <taxon>Heteroderinae</taxon>
        <taxon>Heterodera</taxon>
    </lineage>
</organism>
<dbReference type="InterPro" id="IPR016186">
    <property type="entry name" value="C-type_lectin-like/link_sf"/>
</dbReference>
<feature type="signal peptide" evidence="3">
    <location>
        <begin position="1"/>
        <end position="21"/>
    </location>
</feature>